<dbReference type="Pfam" id="PF07549">
    <property type="entry name" value="Sec_GG"/>
    <property type="match status" value="1"/>
</dbReference>
<sequence length="85" mass="9367">MLQFSKVQIAGIVGLIALGLMFAAPNFLSQAQRDALPGFLPKTTINLGLDLQGGSYLLLGVDTEKVIDDRMRSMMSDIRREMRPN</sequence>
<accession>A0A3B0RAW3</accession>
<dbReference type="Gene3D" id="3.30.70.3400">
    <property type="match status" value="1"/>
</dbReference>
<reference evidence="1" key="1">
    <citation type="submission" date="2018-06" db="EMBL/GenBank/DDBJ databases">
        <authorList>
            <person name="Zhirakovskaya E."/>
        </authorList>
    </citation>
    <scope>NUCLEOTIDE SEQUENCE</scope>
</reference>
<evidence type="ECO:0000313" key="1">
    <source>
        <dbReference type="EMBL" id="VAV90434.1"/>
    </source>
</evidence>
<dbReference type="EMBL" id="UOEH01000039">
    <property type="protein sequence ID" value="VAV90434.1"/>
    <property type="molecule type" value="Genomic_DNA"/>
</dbReference>
<dbReference type="InterPro" id="IPR022646">
    <property type="entry name" value="SecD/SecF_CS"/>
</dbReference>
<name>A0A3B0RAW3_9ZZZZ</name>
<organism evidence="1">
    <name type="scientific">hydrothermal vent metagenome</name>
    <dbReference type="NCBI Taxonomy" id="652676"/>
    <lineage>
        <taxon>unclassified sequences</taxon>
        <taxon>metagenomes</taxon>
        <taxon>ecological metagenomes</taxon>
    </lineage>
</organism>
<protein>
    <submittedName>
        <fullName evidence="1">Protein translocase subunit SecD</fullName>
    </submittedName>
</protein>
<dbReference type="AlphaFoldDB" id="A0A3B0RAW3"/>
<proteinExistence type="predicted"/>
<feature type="non-terminal residue" evidence="1">
    <location>
        <position position="85"/>
    </location>
</feature>
<gene>
    <name evidence="1" type="ORF">MNBD_ALPHA05-1433</name>
</gene>